<gene>
    <name evidence="1" type="ORF">J4727_18255</name>
</gene>
<name>A0A939NG98_PRORE</name>
<organism evidence="1 2">
    <name type="scientific">Providencia rettgeri</name>
    <dbReference type="NCBI Taxonomy" id="587"/>
    <lineage>
        <taxon>Bacteria</taxon>
        <taxon>Pseudomonadati</taxon>
        <taxon>Pseudomonadota</taxon>
        <taxon>Gammaproteobacteria</taxon>
        <taxon>Enterobacterales</taxon>
        <taxon>Morganellaceae</taxon>
        <taxon>Providencia</taxon>
    </lineage>
</organism>
<evidence type="ECO:0000313" key="2">
    <source>
        <dbReference type="Proteomes" id="UP000664477"/>
    </source>
</evidence>
<dbReference type="EMBL" id="JAGETQ010000165">
    <property type="protein sequence ID" value="MBO1916607.1"/>
    <property type="molecule type" value="Genomic_DNA"/>
</dbReference>
<dbReference type="Proteomes" id="UP000664477">
    <property type="component" value="Unassembled WGS sequence"/>
</dbReference>
<comment type="caution">
    <text evidence="1">The sequence shown here is derived from an EMBL/GenBank/DDBJ whole genome shotgun (WGS) entry which is preliminary data.</text>
</comment>
<protein>
    <recommendedName>
        <fullName evidence="3">Calcineurin-like phosphoesterase domain-containing protein</fullName>
    </recommendedName>
</protein>
<dbReference type="InterPro" id="IPR029052">
    <property type="entry name" value="Metallo-depent_PP-like"/>
</dbReference>
<evidence type="ECO:0008006" key="3">
    <source>
        <dbReference type="Google" id="ProtNLM"/>
    </source>
</evidence>
<dbReference type="AlphaFoldDB" id="A0A939NG98"/>
<sequence>MKALCVTFMTNYEYQWVKRILIFILTVKCHLSEIFPQHGNKVTNTLTHYMDQVYSHYRTFMLIIDDRMITHAHYSYLRLAPWSVFFTKSRAPEHQHFLNWLVEQVELHHVDAVIVAGDIFDTGSPPSYARELYSKFMSTYKNRLPTGYFKRITTLFLYSMSQVLYFVAEYTSHYIWK</sequence>
<dbReference type="SUPFAM" id="SSF56300">
    <property type="entry name" value="Metallo-dependent phosphatases"/>
    <property type="match status" value="1"/>
</dbReference>
<evidence type="ECO:0000313" key="1">
    <source>
        <dbReference type="EMBL" id="MBO1916607.1"/>
    </source>
</evidence>
<dbReference type="Gene3D" id="3.60.21.10">
    <property type="match status" value="1"/>
</dbReference>
<reference evidence="1" key="1">
    <citation type="submission" date="2021-03" db="EMBL/GenBank/DDBJ databases">
        <title>Molecular epidemiology and mechanisms of colistin and carbapenem resistance in Enterobacteriaceae from clinical isolates, the environment and porcine samples in Pretoria, South Africa.</title>
        <authorList>
            <person name="Bogoshi D."/>
            <person name="Mbelle N.M."/>
            <person name="Naidoo V."/>
            <person name="Osei Sekyere J."/>
        </authorList>
    </citation>
    <scope>NUCLEOTIDE SEQUENCE</scope>
    <source>
        <strain evidence="1">C052</strain>
    </source>
</reference>
<accession>A0A939NG98</accession>
<proteinExistence type="predicted"/>